<sequence>MHNQRKRYDAVTIEEVAFCIAKEQLERTDDLDYFAEAI</sequence>
<keyword evidence="2" id="KW-1185">Reference proteome</keyword>
<comment type="caution">
    <text evidence="1">The sequence shown here is derived from an EMBL/GenBank/DDBJ whole genome shotgun (WGS) entry which is preliminary data.</text>
</comment>
<reference evidence="1" key="1">
    <citation type="submission" date="2021-03" db="EMBL/GenBank/DDBJ databases">
        <title>Genomic Encyclopedia of Type Strains, Phase IV (KMG-IV): sequencing the most valuable type-strain genomes for metagenomic binning, comparative biology and taxonomic classification.</title>
        <authorList>
            <person name="Goeker M."/>
        </authorList>
    </citation>
    <scope>NUCLEOTIDE SEQUENCE</scope>
    <source>
        <strain evidence="1">DSM 101588</strain>
    </source>
</reference>
<evidence type="ECO:0000313" key="2">
    <source>
        <dbReference type="Proteomes" id="UP001166402"/>
    </source>
</evidence>
<dbReference type="EMBL" id="JAGGLT010000001">
    <property type="protein sequence ID" value="MBP2070609.1"/>
    <property type="molecule type" value="Genomic_DNA"/>
</dbReference>
<name>A0ABS4NBM9_9THEO</name>
<protein>
    <submittedName>
        <fullName evidence="1">Uncharacterized protein</fullName>
    </submittedName>
</protein>
<gene>
    <name evidence="1" type="ORF">J2Z80_000107</name>
</gene>
<accession>A0ABS4NBM9</accession>
<organism evidence="1 2">
    <name type="scientific">Thermoanaerobacterium butyriciformans</name>
    <dbReference type="NCBI Taxonomy" id="1702242"/>
    <lineage>
        <taxon>Bacteria</taxon>
        <taxon>Bacillati</taxon>
        <taxon>Bacillota</taxon>
        <taxon>Clostridia</taxon>
        <taxon>Thermoanaerobacterales</taxon>
        <taxon>Thermoanaerobacteraceae</taxon>
        <taxon>Thermoanaerobacterium</taxon>
    </lineage>
</organism>
<proteinExistence type="predicted"/>
<evidence type="ECO:0000313" key="1">
    <source>
        <dbReference type="EMBL" id="MBP2070609.1"/>
    </source>
</evidence>
<dbReference type="Proteomes" id="UP001166402">
    <property type="component" value="Unassembled WGS sequence"/>
</dbReference>